<dbReference type="InterPro" id="IPR022385">
    <property type="entry name" value="Rhs_assc_core"/>
</dbReference>
<keyword evidence="2" id="KW-1185">Reference proteome</keyword>
<gene>
    <name evidence="1" type="ORF">AsAng_0014010</name>
</gene>
<reference evidence="1" key="1">
    <citation type="submission" date="2022-09" db="EMBL/GenBank/DDBJ databases">
        <title>Aureispira anguillicida sp. nov., isolated from Leptocephalus of Japanese eel Anguilla japonica.</title>
        <authorList>
            <person name="Yuasa K."/>
            <person name="Mekata T."/>
            <person name="Ikunari K."/>
        </authorList>
    </citation>
    <scope>NUCLEOTIDE SEQUENCE</scope>
    <source>
        <strain evidence="1">EL160426</strain>
    </source>
</reference>
<dbReference type="NCBIfam" id="TIGR03696">
    <property type="entry name" value="Rhs_assc_core"/>
    <property type="match status" value="1"/>
</dbReference>
<organism evidence="1 2">
    <name type="scientific">Aureispira anguillae</name>
    <dbReference type="NCBI Taxonomy" id="2864201"/>
    <lineage>
        <taxon>Bacteria</taxon>
        <taxon>Pseudomonadati</taxon>
        <taxon>Bacteroidota</taxon>
        <taxon>Saprospiria</taxon>
        <taxon>Saprospirales</taxon>
        <taxon>Saprospiraceae</taxon>
        <taxon>Aureispira</taxon>
    </lineage>
</organism>
<dbReference type="Gene3D" id="2.180.10.10">
    <property type="entry name" value="RHS repeat-associated core"/>
    <property type="match status" value="1"/>
</dbReference>
<name>A0A916DRY1_9BACT</name>
<dbReference type="KEGG" id="aup:AsAng_0014010"/>
<dbReference type="Proteomes" id="UP001060919">
    <property type="component" value="Chromosome"/>
</dbReference>
<proteinExistence type="predicted"/>
<evidence type="ECO:0008006" key="3">
    <source>
        <dbReference type="Google" id="ProtNLM"/>
    </source>
</evidence>
<evidence type="ECO:0000313" key="1">
    <source>
        <dbReference type="EMBL" id="BDS10692.1"/>
    </source>
</evidence>
<accession>A0A916DRY1</accession>
<dbReference type="RefSeq" id="WP_264791966.1">
    <property type="nucleotide sequence ID" value="NZ_AP026867.1"/>
</dbReference>
<sequence length="422" mass="45853">MINDVKSRENINGTIEYTANVIQSSDSYPFGWDIKERSFSTDQYRFSFNGKENDLEWGNQHIQDYGFRLYNPALAKFLSVDPLAPEYPELTPYQFASNRPIDGIDLDGLEYDSKTKYYDIHNHSPALVKAIHGFSGSVGDFRGYTVNFIIKHHIGLKGGFQIAGGLGMFQTGAGLSGSGYGAIVGVPMMLFGSMNMVLGGTNVIHDVAIGSNRSGALTGYSNAGHLMGNQFGEKAGWVGSNLYTTASIVSSFNLSFRAGVFDKGGSPLFLSGAGYARLGTMSGDIRTSFSMFGATINGLILHRNFVSPYINPFLTPPPYYLNEFLNNMGTLGNAIGSMSSNIGSQAREGYNESAKKAINAVNTLSQDFKGAVQEAKNIGKAVNEKVQGEIKDFENQSFRACRPVVNSAKLKINGHPIINYKK</sequence>
<dbReference type="EMBL" id="AP026867">
    <property type="protein sequence ID" value="BDS10692.1"/>
    <property type="molecule type" value="Genomic_DNA"/>
</dbReference>
<evidence type="ECO:0000313" key="2">
    <source>
        <dbReference type="Proteomes" id="UP001060919"/>
    </source>
</evidence>
<protein>
    <recommendedName>
        <fullName evidence="3">RHS repeat-associated core domain-containing protein</fullName>
    </recommendedName>
</protein>
<dbReference type="AlphaFoldDB" id="A0A916DRY1"/>